<dbReference type="InterPro" id="IPR023404">
    <property type="entry name" value="rSAM_horseshoe"/>
</dbReference>
<dbReference type="SUPFAM" id="SSF102114">
    <property type="entry name" value="Radical SAM enzymes"/>
    <property type="match status" value="1"/>
</dbReference>
<dbReference type="GO" id="GO:0003824">
    <property type="term" value="F:catalytic activity"/>
    <property type="evidence" value="ECO:0007669"/>
    <property type="project" value="InterPro"/>
</dbReference>
<proteinExistence type="predicted"/>
<dbReference type="AlphaFoldDB" id="A0A518BK89"/>
<dbReference type="CDD" id="cd02068">
    <property type="entry name" value="radical_SAM_B12_BD"/>
    <property type="match status" value="1"/>
</dbReference>
<evidence type="ECO:0000256" key="1">
    <source>
        <dbReference type="ARBA" id="ARBA00001966"/>
    </source>
</evidence>
<keyword evidence="4" id="KW-0949">S-adenosyl-L-methionine</keyword>
<dbReference type="CDD" id="cd01335">
    <property type="entry name" value="Radical_SAM"/>
    <property type="match status" value="1"/>
</dbReference>
<evidence type="ECO:0000256" key="7">
    <source>
        <dbReference type="ARBA" id="ARBA00023014"/>
    </source>
</evidence>
<organism evidence="10 11">
    <name type="scientific">Engelhardtia mirabilis</name>
    <dbReference type="NCBI Taxonomy" id="2528011"/>
    <lineage>
        <taxon>Bacteria</taxon>
        <taxon>Pseudomonadati</taxon>
        <taxon>Planctomycetota</taxon>
        <taxon>Planctomycetia</taxon>
        <taxon>Planctomycetia incertae sedis</taxon>
        <taxon>Engelhardtia</taxon>
    </lineage>
</organism>
<dbReference type="Proteomes" id="UP000316921">
    <property type="component" value="Chromosome"/>
</dbReference>
<evidence type="ECO:0000313" key="11">
    <source>
        <dbReference type="Proteomes" id="UP000316921"/>
    </source>
</evidence>
<dbReference type="Gene3D" id="3.40.50.280">
    <property type="entry name" value="Cobalamin-binding domain"/>
    <property type="match status" value="1"/>
</dbReference>
<dbReference type="PROSITE" id="PS51918">
    <property type="entry name" value="RADICAL_SAM"/>
    <property type="match status" value="1"/>
</dbReference>
<keyword evidence="11" id="KW-1185">Reference proteome</keyword>
<evidence type="ECO:0000313" key="10">
    <source>
        <dbReference type="EMBL" id="QDU67386.1"/>
    </source>
</evidence>
<dbReference type="GO" id="GO:0051539">
    <property type="term" value="F:4 iron, 4 sulfur cluster binding"/>
    <property type="evidence" value="ECO:0007669"/>
    <property type="project" value="UniProtKB-KW"/>
</dbReference>
<evidence type="ECO:0000259" key="8">
    <source>
        <dbReference type="PROSITE" id="PS51332"/>
    </source>
</evidence>
<evidence type="ECO:0000256" key="2">
    <source>
        <dbReference type="ARBA" id="ARBA00022603"/>
    </source>
</evidence>
<dbReference type="SFLD" id="SFLDG01123">
    <property type="entry name" value="methyltransferase_(Class_B)"/>
    <property type="match status" value="1"/>
</dbReference>
<dbReference type="InterPro" id="IPR006638">
    <property type="entry name" value="Elp3/MiaA/NifB-like_rSAM"/>
</dbReference>
<gene>
    <name evidence="10" type="ORF">Pla133_24680</name>
</gene>
<protein>
    <submittedName>
        <fullName evidence="10">Coproporphyrinogen III oxidase</fullName>
    </submittedName>
</protein>
<dbReference type="Gene3D" id="3.80.30.20">
    <property type="entry name" value="tm_1862 like domain"/>
    <property type="match status" value="1"/>
</dbReference>
<evidence type="ECO:0000256" key="6">
    <source>
        <dbReference type="ARBA" id="ARBA00023004"/>
    </source>
</evidence>
<keyword evidence="6" id="KW-0408">Iron</keyword>
<keyword evidence="7" id="KW-0411">Iron-sulfur</keyword>
<dbReference type="RefSeq" id="WP_145065499.1">
    <property type="nucleotide sequence ID" value="NZ_CP036287.1"/>
</dbReference>
<dbReference type="InterPro" id="IPR051198">
    <property type="entry name" value="BchE-like"/>
</dbReference>
<dbReference type="InterPro" id="IPR006158">
    <property type="entry name" value="Cobalamin-bd"/>
</dbReference>
<dbReference type="InterPro" id="IPR058240">
    <property type="entry name" value="rSAM_sf"/>
</dbReference>
<dbReference type="SFLD" id="SFLDG01082">
    <property type="entry name" value="B12-binding_domain_containing"/>
    <property type="match status" value="1"/>
</dbReference>
<sequence length="469" mass="53827">MRKTLLTYIKPHVQEDPLAMILGIAYLGGAMEQHGLPIELADERILNDTEMKSAIERNDVIGFSALTPNIRRAIAWAKYAKEQGKITVMGGPHASVDQGIFLDSGHFDYVIKGEAEETLPQFIKGLEAGDDKAISEVAGVAGVRDGEIWCDNPAPPLIKKLDDLPLPARHLLPMESFFKLNPERLAYIFTTRGCPFKCIFCQKELTGRGFRVRSTELIVDELEHIVKTYNPGVVLFVDEILTLRKKRIHEMCDEILRRGLKFEWIANTRADCVDYPLLKHMHRAGCRRIYYGWESGSQRMLDVLKKDLTPESIVEAARMTRRAGIWAKVYLIVGSPNETPADIEETERVLRLASPDLVRVSVFNPLIGTESWDNYQANIDLSDLRDNYVSSNRSAYVHEHFTQIELEEIRKNMVRNYEKWYYAYPQRMRRLMERTMYYMENPVFARKRVGRAFGIVPPPSNKIDHLHAT</sequence>
<dbReference type="SFLD" id="SFLDS00029">
    <property type="entry name" value="Radical_SAM"/>
    <property type="match status" value="1"/>
</dbReference>
<evidence type="ECO:0000259" key="9">
    <source>
        <dbReference type="PROSITE" id="PS51918"/>
    </source>
</evidence>
<dbReference type="GO" id="GO:0031419">
    <property type="term" value="F:cobalamin binding"/>
    <property type="evidence" value="ECO:0007669"/>
    <property type="project" value="InterPro"/>
</dbReference>
<keyword evidence="3" id="KW-0808">Transferase</keyword>
<dbReference type="PROSITE" id="PS51332">
    <property type="entry name" value="B12_BINDING"/>
    <property type="match status" value="1"/>
</dbReference>
<keyword evidence="5" id="KW-0479">Metal-binding</keyword>
<reference evidence="10 11" key="1">
    <citation type="submission" date="2019-02" db="EMBL/GenBank/DDBJ databases">
        <title>Deep-cultivation of Planctomycetes and their phenomic and genomic characterization uncovers novel biology.</title>
        <authorList>
            <person name="Wiegand S."/>
            <person name="Jogler M."/>
            <person name="Boedeker C."/>
            <person name="Pinto D."/>
            <person name="Vollmers J."/>
            <person name="Rivas-Marin E."/>
            <person name="Kohn T."/>
            <person name="Peeters S.H."/>
            <person name="Heuer A."/>
            <person name="Rast P."/>
            <person name="Oberbeckmann S."/>
            <person name="Bunk B."/>
            <person name="Jeske O."/>
            <person name="Meyerdierks A."/>
            <person name="Storesund J.E."/>
            <person name="Kallscheuer N."/>
            <person name="Luecker S."/>
            <person name="Lage O.M."/>
            <person name="Pohl T."/>
            <person name="Merkel B.J."/>
            <person name="Hornburger P."/>
            <person name="Mueller R.-W."/>
            <person name="Bruemmer F."/>
            <person name="Labrenz M."/>
            <person name="Spormann A.M."/>
            <person name="Op den Camp H."/>
            <person name="Overmann J."/>
            <person name="Amann R."/>
            <person name="Jetten M.S.M."/>
            <person name="Mascher T."/>
            <person name="Medema M.H."/>
            <person name="Devos D.P."/>
            <person name="Kaster A.-K."/>
            <person name="Ovreas L."/>
            <person name="Rohde M."/>
            <person name="Galperin M.Y."/>
            <person name="Jogler C."/>
        </authorList>
    </citation>
    <scope>NUCLEOTIDE SEQUENCE [LARGE SCALE GENOMIC DNA]</scope>
    <source>
        <strain evidence="10 11">Pla133</strain>
    </source>
</reference>
<evidence type="ECO:0000256" key="4">
    <source>
        <dbReference type="ARBA" id="ARBA00022691"/>
    </source>
</evidence>
<dbReference type="Pfam" id="PF02310">
    <property type="entry name" value="B12-binding"/>
    <property type="match status" value="1"/>
</dbReference>
<dbReference type="Pfam" id="PF04055">
    <property type="entry name" value="Radical_SAM"/>
    <property type="match status" value="1"/>
</dbReference>
<accession>A0A518BK89</accession>
<keyword evidence="2" id="KW-0489">Methyltransferase</keyword>
<comment type="cofactor">
    <cofactor evidence="1">
        <name>[4Fe-4S] cluster</name>
        <dbReference type="ChEBI" id="CHEBI:49883"/>
    </cofactor>
</comment>
<dbReference type="InterPro" id="IPR034466">
    <property type="entry name" value="Methyltransferase_Class_B"/>
</dbReference>
<dbReference type="EMBL" id="CP036287">
    <property type="protein sequence ID" value="QDU67386.1"/>
    <property type="molecule type" value="Genomic_DNA"/>
</dbReference>
<dbReference type="GO" id="GO:0005829">
    <property type="term" value="C:cytosol"/>
    <property type="evidence" value="ECO:0007669"/>
    <property type="project" value="TreeGrafter"/>
</dbReference>
<evidence type="ECO:0000256" key="3">
    <source>
        <dbReference type="ARBA" id="ARBA00022679"/>
    </source>
</evidence>
<dbReference type="PANTHER" id="PTHR43409">
    <property type="entry name" value="ANAEROBIC MAGNESIUM-PROTOPORPHYRIN IX MONOMETHYL ESTER CYCLASE-RELATED"/>
    <property type="match status" value="1"/>
</dbReference>
<dbReference type="PANTHER" id="PTHR43409:SF7">
    <property type="entry name" value="BLL1977 PROTEIN"/>
    <property type="match status" value="1"/>
</dbReference>
<name>A0A518BK89_9BACT</name>
<dbReference type="GO" id="GO:0046872">
    <property type="term" value="F:metal ion binding"/>
    <property type="evidence" value="ECO:0007669"/>
    <property type="project" value="UniProtKB-KW"/>
</dbReference>
<feature type="domain" description="B12-binding" evidence="8">
    <location>
        <begin position="1"/>
        <end position="133"/>
    </location>
</feature>
<feature type="domain" description="Radical SAM core" evidence="9">
    <location>
        <begin position="180"/>
        <end position="405"/>
    </location>
</feature>
<evidence type="ECO:0000256" key="5">
    <source>
        <dbReference type="ARBA" id="ARBA00022723"/>
    </source>
</evidence>
<dbReference type="InterPro" id="IPR007197">
    <property type="entry name" value="rSAM"/>
</dbReference>
<dbReference type="SMART" id="SM00729">
    <property type="entry name" value="Elp3"/>
    <property type="match status" value="1"/>
</dbReference>
<dbReference type="KEGG" id="pbap:Pla133_24680"/>